<dbReference type="EMBL" id="CP011371">
    <property type="protein sequence ID" value="AKJ29163.1"/>
    <property type="molecule type" value="Genomic_DNA"/>
</dbReference>
<accession>A0A0G3BMF6</accession>
<dbReference type="InterPro" id="IPR050204">
    <property type="entry name" value="AraC_XylS_family_regulators"/>
</dbReference>
<dbReference type="SMART" id="SM00342">
    <property type="entry name" value="HTH_ARAC"/>
    <property type="match status" value="1"/>
</dbReference>
<dbReference type="OrthoDB" id="3631840at2"/>
<evidence type="ECO:0000256" key="2">
    <source>
        <dbReference type="ARBA" id="ARBA00023125"/>
    </source>
</evidence>
<dbReference type="PATRIC" id="fig|413882.6.peg.2584"/>
<sequence>MVKIIGEPPSHEGAPAFGFLADTVPDHAYPLGLVGFLFASPWVSTGATVRHVATILVSATGRCFDVESDGRHLTTPAALVPPSVRRRLRAFDVALISCNVAPHHPCYPWLRSLMPAGVVPLDRAGFGFLQHEMLLAYHGALSAARARALFEDLVAEAVSQSGMGWRTDTRPAAVLDVLAAHPDAAPAELARWLGVPSARVGRLVYEGIGVPFPLYRAGRRLAVAAEAIFAGARMTDAALTAGFADSAHLSRTWKRKFGMPPSYMTQRRWVQVVR</sequence>
<name>A0A0G3BMF6_9BURK</name>
<gene>
    <name evidence="5" type="ORF">AAW51_2472</name>
</gene>
<protein>
    <submittedName>
        <fullName evidence="5">Transcriptional regulator, AraC family</fullName>
    </submittedName>
</protein>
<dbReference type="InterPro" id="IPR018060">
    <property type="entry name" value="HTH_AraC"/>
</dbReference>
<dbReference type="Proteomes" id="UP000035352">
    <property type="component" value="Chromosome"/>
</dbReference>
<dbReference type="PROSITE" id="PS01124">
    <property type="entry name" value="HTH_ARAC_FAMILY_2"/>
    <property type="match status" value="1"/>
</dbReference>
<dbReference type="GO" id="GO:0043565">
    <property type="term" value="F:sequence-specific DNA binding"/>
    <property type="evidence" value="ECO:0007669"/>
    <property type="project" value="InterPro"/>
</dbReference>
<reference evidence="5 6" key="1">
    <citation type="submission" date="2015-05" db="EMBL/GenBank/DDBJ databases">
        <authorList>
            <person name="Tang B."/>
            <person name="Yu Y."/>
        </authorList>
    </citation>
    <scope>NUCLEOTIDE SEQUENCE [LARGE SCALE GENOMIC DNA]</scope>
    <source>
        <strain evidence="5 6">DSM 7029</strain>
    </source>
</reference>
<dbReference type="AlphaFoldDB" id="A0A0G3BMF6"/>
<evidence type="ECO:0000256" key="1">
    <source>
        <dbReference type="ARBA" id="ARBA00023015"/>
    </source>
</evidence>
<dbReference type="Pfam" id="PF12833">
    <property type="entry name" value="HTH_18"/>
    <property type="match status" value="1"/>
</dbReference>
<dbReference type="RefSeq" id="WP_157359817.1">
    <property type="nucleotide sequence ID" value="NZ_CP011371.1"/>
</dbReference>
<evidence type="ECO:0000313" key="5">
    <source>
        <dbReference type="EMBL" id="AKJ29163.1"/>
    </source>
</evidence>
<dbReference type="STRING" id="413882.AAW51_2472"/>
<keyword evidence="3" id="KW-0804">Transcription</keyword>
<keyword evidence="1" id="KW-0805">Transcription regulation</keyword>
<keyword evidence="2" id="KW-0238">DNA-binding</keyword>
<keyword evidence="6" id="KW-1185">Reference proteome</keyword>
<feature type="domain" description="HTH araC/xylS-type" evidence="4">
    <location>
        <begin position="188"/>
        <end position="267"/>
    </location>
</feature>
<evidence type="ECO:0000313" key="6">
    <source>
        <dbReference type="Proteomes" id="UP000035352"/>
    </source>
</evidence>
<dbReference type="PANTHER" id="PTHR46796">
    <property type="entry name" value="HTH-TYPE TRANSCRIPTIONAL ACTIVATOR RHAS-RELATED"/>
    <property type="match status" value="1"/>
</dbReference>
<evidence type="ECO:0000256" key="3">
    <source>
        <dbReference type="ARBA" id="ARBA00023163"/>
    </source>
</evidence>
<dbReference type="KEGG" id="pbh:AAW51_2472"/>
<dbReference type="Gene3D" id="1.10.10.60">
    <property type="entry name" value="Homeodomain-like"/>
    <property type="match status" value="1"/>
</dbReference>
<dbReference type="InterPro" id="IPR009057">
    <property type="entry name" value="Homeodomain-like_sf"/>
</dbReference>
<organism evidence="5 6">
    <name type="scientific">Caldimonas brevitalea</name>
    <dbReference type="NCBI Taxonomy" id="413882"/>
    <lineage>
        <taxon>Bacteria</taxon>
        <taxon>Pseudomonadati</taxon>
        <taxon>Pseudomonadota</taxon>
        <taxon>Betaproteobacteria</taxon>
        <taxon>Burkholderiales</taxon>
        <taxon>Sphaerotilaceae</taxon>
        <taxon>Caldimonas</taxon>
    </lineage>
</organism>
<dbReference type="GO" id="GO:0003700">
    <property type="term" value="F:DNA-binding transcription factor activity"/>
    <property type="evidence" value="ECO:0007669"/>
    <property type="project" value="InterPro"/>
</dbReference>
<evidence type="ECO:0000259" key="4">
    <source>
        <dbReference type="PROSITE" id="PS01124"/>
    </source>
</evidence>
<dbReference type="SUPFAM" id="SSF46689">
    <property type="entry name" value="Homeodomain-like"/>
    <property type="match status" value="1"/>
</dbReference>
<proteinExistence type="predicted"/>